<comment type="caution">
    <text evidence="1">The sequence shown here is derived from an EMBL/GenBank/DDBJ whole genome shotgun (WGS) entry which is preliminary data.</text>
</comment>
<evidence type="ECO:0000313" key="2">
    <source>
        <dbReference type="Proteomes" id="UP001299596"/>
    </source>
</evidence>
<evidence type="ECO:0000313" key="1">
    <source>
        <dbReference type="EMBL" id="MEB3023915.1"/>
    </source>
</evidence>
<organism evidence="1 2">
    <name type="scientific">[Mycobacterium] crassicus</name>
    <dbReference type="NCBI Taxonomy" id="2872309"/>
    <lineage>
        <taxon>Bacteria</taxon>
        <taxon>Bacillati</taxon>
        <taxon>Actinomycetota</taxon>
        <taxon>Actinomycetes</taxon>
        <taxon>Mycobacteriales</taxon>
        <taxon>Mycobacteriaceae</taxon>
        <taxon>Mycolicibacter</taxon>
    </lineage>
</organism>
<protein>
    <recommendedName>
        <fullName evidence="3">PE family protein</fullName>
    </recommendedName>
</protein>
<evidence type="ECO:0008006" key="3">
    <source>
        <dbReference type="Google" id="ProtNLM"/>
    </source>
</evidence>
<dbReference type="Proteomes" id="UP001299596">
    <property type="component" value="Unassembled WGS sequence"/>
</dbReference>
<gene>
    <name evidence="1" type="ORF">K6T79_23090</name>
</gene>
<reference evidence="1 2" key="1">
    <citation type="submission" date="2023-12" db="EMBL/GenBank/DDBJ databases">
        <title>Description of new species of Mycobacterium terrae complex isolated from sewage at the Sao Paulo Zoological Park Foundation in Brazil.</title>
        <authorList>
            <person name="Romagnoli C.L."/>
            <person name="Conceicao E.C."/>
            <person name="Machado E."/>
            <person name="Barreto L.B.P.F."/>
            <person name="Sharma A."/>
            <person name="Silva N.M."/>
            <person name="Marques L.E."/>
            <person name="Juliana M.A."/>
            <person name="Lourenco M.C.S."/>
            <person name="Digiampietri L.A."/>
            <person name="Suffys P.N."/>
            <person name="Viana-Niero C."/>
        </authorList>
    </citation>
    <scope>NUCLEOTIDE SEQUENCE [LARGE SCALE GENOMIC DNA]</scope>
    <source>
        <strain evidence="1 2">MYC098</strain>
    </source>
</reference>
<accession>A0ABU5XNQ5</accession>
<dbReference type="RefSeq" id="WP_225406864.1">
    <property type="nucleotide sequence ID" value="NZ_JAYJJR010000024.1"/>
</dbReference>
<keyword evidence="2" id="KW-1185">Reference proteome</keyword>
<name>A0ABU5XNQ5_9MYCO</name>
<dbReference type="EMBL" id="JAYJJR010000024">
    <property type="protein sequence ID" value="MEB3023915.1"/>
    <property type="molecule type" value="Genomic_DNA"/>
</dbReference>
<sequence>MTASTGTTAGAVQLQGSLDGVGWFNLGAPVSTTAAGTTQLVVASAYARYFCAAITTAIVGGKVSASVGVSG</sequence>
<proteinExistence type="predicted"/>